<accession>W1NSZ9</accession>
<protein>
    <submittedName>
        <fullName evidence="1">Uncharacterized protein</fullName>
    </submittedName>
</protein>
<sequence>MDAGYPGIKEVSKENFSSDLRDLFLEKQKVRKSSQWLPPPVQWVKLNFDRSVRRNGEATGRGGLLRNAGGKC</sequence>
<organism evidence="1 2">
    <name type="scientific">Amborella trichopoda</name>
    <dbReference type="NCBI Taxonomy" id="13333"/>
    <lineage>
        <taxon>Eukaryota</taxon>
        <taxon>Viridiplantae</taxon>
        <taxon>Streptophyta</taxon>
        <taxon>Embryophyta</taxon>
        <taxon>Tracheophyta</taxon>
        <taxon>Spermatophyta</taxon>
        <taxon>Magnoliopsida</taxon>
        <taxon>Amborellales</taxon>
        <taxon>Amborellaceae</taxon>
        <taxon>Amborella</taxon>
    </lineage>
</organism>
<dbReference type="EMBL" id="KI394917">
    <property type="protein sequence ID" value="ERN00297.1"/>
    <property type="molecule type" value="Genomic_DNA"/>
</dbReference>
<keyword evidence="2" id="KW-1185">Reference proteome</keyword>
<name>W1NSZ9_AMBTC</name>
<evidence type="ECO:0000313" key="2">
    <source>
        <dbReference type="Proteomes" id="UP000017836"/>
    </source>
</evidence>
<dbReference type="HOGENOM" id="CLU_2725593_0_0_1"/>
<evidence type="ECO:0000313" key="1">
    <source>
        <dbReference type="EMBL" id="ERN00297.1"/>
    </source>
</evidence>
<dbReference type="Proteomes" id="UP000017836">
    <property type="component" value="Unassembled WGS sequence"/>
</dbReference>
<dbReference type="Gramene" id="ERN00297">
    <property type="protein sequence ID" value="ERN00297"/>
    <property type="gene ID" value="AMTR_s00107p00082320"/>
</dbReference>
<proteinExistence type="predicted"/>
<reference evidence="2" key="1">
    <citation type="journal article" date="2013" name="Science">
        <title>The Amborella genome and the evolution of flowering plants.</title>
        <authorList>
            <consortium name="Amborella Genome Project"/>
        </authorList>
    </citation>
    <scope>NUCLEOTIDE SEQUENCE [LARGE SCALE GENOMIC DNA]</scope>
</reference>
<dbReference type="AlphaFoldDB" id="W1NSZ9"/>
<gene>
    <name evidence="1" type="ORF">AMTR_s00107p00082320</name>
</gene>